<reference evidence="2" key="1">
    <citation type="submission" date="2017-09" db="EMBL/GenBank/DDBJ databases">
        <title>Depth-based differentiation of microbial function through sediment-hosted aquifers and enrichment of novel symbionts in the deep terrestrial subsurface.</title>
        <authorList>
            <person name="Probst A.J."/>
            <person name="Ladd B."/>
            <person name="Jarett J.K."/>
            <person name="Geller-Mcgrath D.E."/>
            <person name="Sieber C.M.K."/>
            <person name="Emerson J.B."/>
            <person name="Anantharaman K."/>
            <person name="Thomas B.C."/>
            <person name="Malmstrom R."/>
            <person name="Stieglmeier M."/>
            <person name="Klingl A."/>
            <person name="Woyke T."/>
            <person name="Ryan C.M."/>
            <person name="Banfield J.F."/>
        </authorList>
    </citation>
    <scope>NUCLEOTIDE SEQUENCE [LARGE SCALE GENOMIC DNA]</scope>
</reference>
<evidence type="ECO:0000313" key="1">
    <source>
        <dbReference type="EMBL" id="PJE63590.1"/>
    </source>
</evidence>
<dbReference type="AlphaFoldDB" id="A0A2M8KUM3"/>
<evidence type="ECO:0000313" key="2">
    <source>
        <dbReference type="Proteomes" id="UP000231569"/>
    </source>
</evidence>
<organism evidence="1 2">
    <name type="scientific">Candidatus Roizmanbacteria bacterium CG10_big_fil_rev_8_21_14_0_10_45_7</name>
    <dbReference type="NCBI Taxonomy" id="1974854"/>
    <lineage>
        <taxon>Bacteria</taxon>
        <taxon>Candidatus Roizmaniibacteriota</taxon>
    </lineage>
</organism>
<dbReference type="EMBL" id="PFEE01000054">
    <property type="protein sequence ID" value="PJE63590.1"/>
    <property type="molecule type" value="Genomic_DNA"/>
</dbReference>
<gene>
    <name evidence="1" type="ORF">COU89_02495</name>
</gene>
<protein>
    <submittedName>
        <fullName evidence="1">Uncharacterized protein</fullName>
    </submittedName>
</protein>
<comment type="caution">
    <text evidence="1">The sequence shown here is derived from an EMBL/GenBank/DDBJ whole genome shotgun (WGS) entry which is preliminary data.</text>
</comment>
<feature type="non-terminal residue" evidence="1">
    <location>
        <position position="393"/>
    </location>
</feature>
<name>A0A2M8KUM3_9BACT</name>
<proteinExistence type="predicted"/>
<accession>A0A2M8KUM3</accession>
<sequence length="393" mass="44218">MNAITAEGVPSPITTTFQESLPVHTDPFVGEINIARAALEQGKVESVLPYMRTQEFTALMEAVNPESKSTYILQYNREQGKFVVSGLGAASDTLRRGIASVRQRIRHEHDQSRRTVLEIEHQRRLAELAEQESLDMLATHNGFSEQSFITISPFPEEAYAINPDEVRQLGYFDKKRIFKIRIPSFDENTEKLTITEYLAEGSNLPRVQQLVQRLFNQDISGLTTTDILNTPFTVKPSDMKAITEGIKQELYESGVGEVGRRCRLVSEHSQDVIDTLVELDLRLGEALITGTMSEDEAIAERKRALVANYTLVAMRTGLGDVAQKTSTEMRKQLAAGSIQDIESWLSNQDVSYYMCGMELQNRMSMGSPFESPDLWLLTLFGKDKERRVVKCPG</sequence>
<dbReference type="Proteomes" id="UP000231569">
    <property type="component" value="Unassembled WGS sequence"/>
</dbReference>